<protein>
    <recommendedName>
        <fullName evidence="7">Xylanolytic transcriptional activator regulatory domain-containing protein</fullName>
    </recommendedName>
</protein>
<dbReference type="Gene3D" id="4.10.240.10">
    <property type="entry name" value="Zn(2)-C6 fungal-type DNA-binding domain"/>
    <property type="match status" value="1"/>
</dbReference>
<accession>A0A507QXI3</accession>
<dbReference type="Pfam" id="PF04082">
    <property type="entry name" value="Fungal_trans"/>
    <property type="match status" value="1"/>
</dbReference>
<gene>
    <name evidence="8" type="ORF">MPDQ_006775</name>
</gene>
<feature type="compositionally biased region" description="Polar residues" evidence="6">
    <location>
        <begin position="524"/>
        <end position="541"/>
    </location>
</feature>
<keyword evidence="1" id="KW-0479">Metal-binding</keyword>
<evidence type="ECO:0000256" key="3">
    <source>
        <dbReference type="ARBA" id="ARBA00023125"/>
    </source>
</evidence>
<feature type="region of interest" description="Disordered" evidence="6">
    <location>
        <begin position="669"/>
        <end position="688"/>
    </location>
</feature>
<keyword evidence="5" id="KW-0539">Nucleus</keyword>
<dbReference type="EMBL" id="VIFY01000062">
    <property type="protein sequence ID" value="TQB72552.1"/>
    <property type="molecule type" value="Genomic_DNA"/>
</dbReference>
<evidence type="ECO:0000259" key="7">
    <source>
        <dbReference type="Pfam" id="PF04082"/>
    </source>
</evidence>
<feature type="region of interest" description="Disordered" evidence="6">
    <location>
        <begin position="512"/>
        <end position="541"/>
    </location>
</feature>
<comment type="caution">
    <text evidence="8">The sequence shown here is derived from an EMBL/GenBank/DDBJ whole genome shotgun (WGS) entry which is preliminary data.</text>
</comment>
<feature type="compositionally biased region" description="Basic and acidic residues" evidence="6">
    <location>
        <begin position="669"/>
        <end position="682"/>
    </location>
</feature>
<dbReference type="PANTHER" id="PTHR47256">
    <property type="entry name" value="ZN(II)2CYS6 TRANSCRIPTION FACTOR (EUROFUNG)-RELATED"/>
    <property type="match status" value="1"/>
</dbReference>
<dbReference type="Proteomes" id="UP000319663">
    <property type="component" value="Unassembled WGS sequence"/>
</dbReference>
<reference evidence="8 9" key="1">
    <citation type="submission" date="2019-06" db="EMBL/GenBank/DDBJ databases">
        <title>Wine fermentation using esterase from Monascus purpureus.</title>
        <authorList>
            <person name="Geng C."/>
            <person name="Zhang Y."/>
        </authorList>
    </citation>
    <scope>NUCLEOTIDE SEQUENCE [LARGE SCALE GENOMIC DNA]</scope>
    <source>
        <strain evidence="8">HQ1</strain>
    </source>
</reference>
<evidence type="ECO:0000256" key="6">
    <source>
        <dbReference type="SAM" id="MobiDB-lite"/>
    </source>
</evidence>
<evidence type="ECO:0000256" key="5">
    <source>
        <dbReference type="ARBA" id="ARBA00023242"/>
    </source>
</evidence>
<dbReference type="PANTHER" id="PTHR47256:SF9">
    <property type="entry name" value="ZN(II)2CYS6 TRANSCRIPTION FACTOR (EUROFUNG)"/>
    <property type="match status" value="1"/>
</dbReference>
<organism evidence="8 9">
    <name type="scientific">Monascus purpureus</name>
    <name type="common">Red mold</name>
    <name type="synonym">Monascus anka</name>
    <dbReference type="NCBI Taxonomy" id="5098"/>
    <lineage>
        <taxon>Eukaryota</taxon>
        <taxon>Fungi</taxon>
        <taxon>Dikarya</taxon>
        <taxon>Ascomycota</taxon>
        <taxon>Pezizomycotina</taxon>
        <taxon>Eurotiomycetes</taxon>
        <taxon>Eurotiomycetidae</taxon>
        <taxon>Eurotiales</taxon>
        <taxon>Aspergillaceae</taxon>
        <taxon>Monascus</taxon>
    </lineage>
</organism>
<dbReference type="InterPro" id="IPR053187">
    <property type="entry name" value="Notoamide_regulator"/>
</dbReference>
<dbReference type="GO" id="GO:0008270">
    <property type="term" value="F:zinc ion binding"/>
    <property type="evidence" value="ECO:0007669"/>
    <property type="project" value="InterPro"/>
</dbReference>
<dbReference type="STRING" id="5098.A0A507QXI3"/>
<evidence type="ECO:0000256" key="1">
    <source>
        <dbReference type="ARBA" id="ARBA00022723"/>
    </source>
</evidence>
<sequence length="721" mass="81545">MEDSTQYRHIVPGPSPTSEGSPPRDTAVASSSQWKKRVSTACLACKKSKRKASPGVFGVVAAASCCDYCSGVPPCDNCRAFNRVCIFDESLDQRRRVAAKRTVDELNYHRNLLNDLFKVIRSADESQALRLLDLIRSEASSEQIRSYIDDTLTAMEGTDKGTRDAVDKLQDIRQRISIEGVNPSFRRKVMDVHYLCDDAPFKVPARPWTSVTEDDDLVSHLVSLYFTWDYPFYSFLDCDVFIKHMAAGKLGSEFCNPFLVNAILANACHFSEFSEAYVVPGDIMTKGVDFLAEAERLRDAEEGGAVSLATLQGTLLLYERYSMSENDDLGYTMLHRAIKIGESLGLVGDQSSPLNPKDMPKDRAVSLQRTAWGLFQIDTLVHTGFRRPSLVSRVNVSRLDRDTFTQDELWVPYPSHRAARPAYISQYFDESCTLCDLAREVSRTFFAGNPAMMGPGFRRRETREDLYEQLKDWHDRLPDIFDPSRKPPPHIILLRMHYHTIVINLWSSSTVEDDETPTAGPSAGPQTPESESSTGKYNPSEVTLASARAISRLTRLHRREFGMSRAHHFALYAINLALFAMLEDSSFDVLDHDFLSLSSAFSIVGSRSPLGRNLFHIFRQSVRAKHQGHRVRSSSTVPEDLRELFDEEASTRTRWDEYAEGLQKLDSDERYRGRMTDGEQGRTRSPRNFPGLSLFDMLDRYESLSLGKDEMLLERAKMDTG</sequence>
<dbReference type="InterPro" id="IPR007219">
    <property type="entry name" value="XnlR_reg_dom"/>
</dbReference>
<keyword evidence="4" id="KW-0804">Transcription</keyword>
<dbReference type="AlphaFoldDB" id="A0A507QXI3"/>
<proteinExistence type="predicted"/>
<evidence type="ECO:0000313" key="8">
    <source>
        <dbReference type="EMBL" id="TQB72552.1"/>
    </source>
</evidence>
<keyword evidence="9" id="KW-1185">Reference proteome</keyword>
<dbReference type="CDD" id="cd00067">
    <property type="entry name" value="GAL4"/>
    <property type="match status" value="1"/>
</dbReference>
<keyword evidence="3" id="KW-0238">DNA-binding</keyword>
<name>A0A507QXI3_MONPU</name>
<evidence type="ECO:0000313" key="9">
    <source>
        <dbReference type="Proteomes" id="UP000319663"/>
    </source>
</evidence>
<evidence type="ECO:0000256" key="4">
    <source>
        <dbReference type="ARBA" id="ARBA00023163"/>
    </source>
</evidence>
<feature type="region of interest" description="Disordered" evidence="6">
    <location>
        <begin position="1"/>
        <end position="32"/>
    </location>
</feature>
<dbReference type="GO" id="GO:0006351">
    <property type="term" value="P:DNA-templated transcription"/>
    <property type="evidence" value="ECO:0007669"/>
    <property type="project" value="InterPro"/>
</dbReference>
<feature type="domain" description="Xylanolytic transcriptional activator regulatory" evidence="7">
    <location>
        <begin position="223"/>
        <end position="474"/>
    </location>
</feature>
<dbReference type="InterPro" id="IPR036864">
    <property type="entry name" value="Zn2-C6_fun-type_DNA-bd_sf"/>
</dbReference>
<evidence type="ECO:0000256" key="2">
    <source>
        <dbReference type="ARBA" id="ARBA00023015"/>
    </source>
</evidence>
<dbReference type="GO" id="GO:0003677">
    <property type="term" value="F:DNA binding"/>
    <property type="evidence" value="ECO:0007669"/>
    <property type="project" value="UniProtKB-KW"/>
</dbReference>
<keyword evidence="2" id="KW-0805">Transcription regulation</keyword>
<dbReference type="GO" id="GO:0000981">
    <property type="term" value="F:DNA-binding transcription factor activity, RNA polymerase II-specific"/>
    <property type="evidence" value="ECO:0007669"/>
    <property type="project" value="InterPro"/>
</dbReference>
<dbReference type="CDD" id="cd12148">
    <property type="entry name" value="fungal_TF_MHR"/>
    <property type="match status" value="1"/>
</dbReference>
<dbReference type="InterPro" id="IPR001138">
    <property type="entry name" value="Zn2Cys6_DnaBD"/>
</dbReference>